<dbReference type="AlphaFoldDB" id="A0A914WAC5"/>
<evidence type="ECO:0000313" key="5">
    <source>
        <dbReference type="WBParaSite" id="PSAMB.scaffold3395size18444.g21360.t1"/>
    </source>
</evidence>
<dbReference type="Pfam" id="PF00791">
    <property type="entry name" value="ZU5"/>
    <property type="match status" value="1"/>
</dbReference>
<dbReference type="WBParaSite" id="PSAMB.scaffold3395size18444.g21360.t1">
    <property type="protein sequence ID" value="PSAMB.scaffold3395size18444.g21360.t1"/>
    <property type="gene ID" value="PSAMB.scaffold3395size18444.g21360"/>
</dbReference>
<keyword evidence="4" id="KW-1185">Reference proteome</keyword>
<dbReference type="Proteomes" id="UP000887566">
    <property type="component" value="Unplaced"/>
</dbReference>
<dbReference type="Gene3D" id="2.60.220.30">
    <property type="match status" value="2"/>
</dbReference>
<dbReference type="PROSITE" id="PS51145">
    <property type="entry name" value="ZU5"/>
    <property type="match status" value="2"/>
</dbReference>
<feature type="domain" description="ZU5" evidence="3">
    <location>
        <begin position="141"/>
        <end position="298"/>
    </location>
</feature>
<dbReference type="FunFam" id="2.60.220.30:FF:000001">
    <property type="entry name" value="Ankyrin-3 isoform 2"/>
    <property type="match status" value="1"/>
</dbReference>
<name>A0A914WAC5_9BILA</name>
<evidence type="ECO:0000256" key="2">
    <source>
        <dbReference type="ARBA" id="ARBA00023043"/>
    </source>
</evidence>
<dbReference type="PANTHER" id="PTHR24123">
    <property type="entry name" value="ANKYRIN REPEAT-CONTAINING"/>
    <property type="match status" value="1"/>
</dbReference>
<reference evidence="5" key="1">
    <citation type="submission" date="2022-11" db="UniProtKB">
        <authorList>
            <consortium name="WormBaseParasite"/>
        </authorList>
    </citation>
    <scope>IDENTIFICATION</scope>
</reference>
<keyword evidence="2" id="KW-0040">ANK repeat</keyword>
<dbReference type="PANTHER" id="PTHR24123:SF141">
    <property type="entry name" value="ANKYRIN 2, ISOFORM U"/>
    <property type="match status" value="1"/>
</dbReference>
<protein>
    <submittedName>
        <fullName evidence="5">ZU5 domain-containing protein</fullName>
    </submittedName>
</protein>
<evidence type="ECO:0000313" key="4">
    <source>
        <dbReference type="Proteomes" id="UP000887566"/>
    </source>
</evidence>
<sequence>MGENRPAVGSRQGTRDEPFWFGQRALCAVGDCRPALACRTGYGGVAAMLKDYNYYVVTINGETTFPTVLPALVPRSAAPRRQYHYDEHFYSHPPYINSDALSLTFRRGYETTFPVFLPAWSKMHRERQFSPALLRSTDPDFLISFMVDARGGAMRGCRHSGVRIIIPPRKASMPTRVTCRYLRKDKLTHPPPLSEGEALASRVLEMGPHGAKFLGPVILEVPHFASLRGREREIVILRSDDGQHWKEHQLEATEDAVQEVLNESFDAEELSQLDDLHTTRITRILTNDFPMYFAVVTRVRQEVHCVGPEGGMILSSVVPSVQAIFPDGSLTKTIKVSVQAQPVPQDVVTRLHGNRVAVSPIVTVEPRRRKFHKPITLCIPLPQSAHKGMLTQYSGQPGQEPPTLRLLCSITGGSAPAQWEDITGTTQLTFSGEEVSFTTTVSARFWLMDCQTPRDAARMAQEVYNEAISVPYMAKFVVFARRTYPTEGQLR</sequence>
<dbReference type="Gene3D" id="2.60.40.2660">
    <property type="match status" value="1"/>
</dbReference>
<organism evidence="4 5">
    <name type="scientific">Plectus sambesii</name>
    <dbReference type="NCBI Taxonomy" id="2011161"/>
    <lineage>
        <taxon>Eukaryota</taxon>
        <taxon>Metazoa</taxon>
        <taxon>Ecdysozoa</taxon>
        <taxon>Nematoda</taxon>
        <taxon>Chromadorea</taxon>
        <taxon>Plectida</taxon>
        <taxon>Plectina</taxon>
        <taxon>Plectoidea</taxon>
        <taxon>Plectidae</taxon>
        <taxon>Plectus</taxon>
    </lineage>
</organism>
<dbReference type="FunFam" id="2.60.220.30:FF:000002">
    <property type="entry name" value="Ankyrin-3 isoform 2"/>
    <property type="match status" value="1"/>
</dbReference>
<dbReference type="InterPro" id="IPR051165">
    <property type="entry name" value="Multifunctional_ANK_Repeat"/>
</dbReference>
<keyword evidence="1" id="KW-0677">Repeat</keyword>
<feature type="domain" description="ZU5" evidence="3">
    <location>
        <begin position="300"/>
        <end position="444"/>
    </location>
</feature>
<proteinExistence type="predicted"/>
<evidence type="ECO:0000259" key="3">
    <source>
        <dbReference type="PROSITE" id="PS51145"/>
    </source>
</evidence>
<accession>A0A914WAC5</accession>
<dbReference type="InterPro" id="IPR000906">
    <property type="entry name" value="ZU5_dom"/>
</dbReference>
<dbReference type="SMART" id="SM00218">
    <property type="entry name" value="ZU5"/>
    <property type="match status" value="1"/>
</dbReference>
<evidence type="ECO:0000256" key="1">
    <source>
        <dbReference type="ARBA" id="ARBA00022737"/>
    </source>
</evidence>